<dbReference type="InterPro" id="IPR007487">
    <property type="entry name" value="ABC_transpt-TYRBP-like"/>
</dbReference>
<dbReference type="Pfam" id="PF04392">
    <property type="entry name" value="ABC_sub_bind"/>
    <property type="match status" value="1"/>
</dbReference>
<name>A0A7C5ALK8_9BACT</name>
<comment type="caution">
    <text evidence="1">The sequence shown here is derived from an EMBL/GenBank/DDBJ whole genome shotgun (WGS) entry which is preliminary data.</text>
</comment>
<dbReference type="PANTHER" id="PTHR35271">
    <property type="entry name" value="ABC TRANSPORTER, SUBSTRATE-BINDING LIPOPROTEIN-RELATED"/>
    <property type="match status" value="1"/>
</dbReference>
<evidence type="ECO:0000313" key="1">
    <source>
        <dbReference type="EMBL" id="HGZ11555.1"/>
    </source>
</evidence>
<dbReference type="AlphaFoldDB" id="A0A7C5ALK8"/>
<organism evidence="1">
    <name type="scientific">Desulfobacca acetoxidans</name>
    <dbReference type="NCBI Taxonomy" id="60893"/>
    <lineage>
        <taxon>Bacteria</taxon>
        <taxon>Pseudomonadati</taxon>
        <taxon>Thermodesulfobacteriota</taxon>
        <taxon>Desulfobaccia</taxon>
        <taxon>Desulfobaccales</taxon>
        <taxon>Desulfobaccaceae</taxon>
        <taxon>Desulfobacca</taxon>
    </lineage>
</organism>
<dbReference type="Gene3D" id="3.40.50.2300">
    <property type="match status" value="2"/>
</dbReference>
<dbReference type="EMBL" id="DTKJ01000039">
    <property type="protein sequence ID" value="HGZ11555.1"/>
    <property type="molecule type" value="Genomic_DNA"/>
</dbReference>
<proteinExistence type="predicted"/>
<accession>A0A7C5ALK8</accession>
<sequence>MRREIPENNGRLRQIPWLERYRRGSWCLIGLLLLLLLAGCSPYSGKPLVVFASPLSLKVNQVVEALKAGLAPRELEVLYAPEFGPEGEGVLAQLRKKNPGLIIALGSPALLRLAALEKRTPVVFGMVANPYILGVAHDPQHPEIHQKNITGLTSPPPVKAALEQGAKLFGPCPWGLLYDPGEGMAAELAQLFVSLAPKFGLIPLLETSTEAQGDLAAMSRLQKRGARVLYLPPTATAARYAPLAMSWGRAGRVLVVSSLPQDEPRGAVLRVTLDYQALGQEIAVLVRKVLAGEKPEFLPIRESSPLKIVVDEALWRHWQAYPLPPRGASREKGGLGAFPPKFNLEEFPS</sequence>
<dbReference type="PANTHER" id="PTHR35271:SF1">
    <property type="entry name" value="ABC TRANSPORTER, SUBSTRATE-BINDING LIPOPROTEIN"/>
    <property type="match status" value="1"/>
</dbReference>
<protein>
    <recommendedName>
        <fullName evidence="2">ABC transporter substrate-binding protein</fullName>
    </recommendedName>
</protein>
<evidence type="ECO:0008006" key="2">
    <source>
        <dbReference type="Google" id="ProtNLM"/>
    </source>
</evidence>
<gene>
    <name evidence="1" type="ORF">ENW48_05010</name>
</gene>
<reference evidence="1" key="1">
    <citation type="journal article" date="2020" name="mSystems">
        <title>Genome- and Community-Level Interaction Insights into Carbon Utilization and Element Cycling Functions of Hydrothermarchaeota in Hydrothermal Sediment.</title>
        <authorList>
            <person name="Zhou Z."/>
            <person name="Liu Y."/>
            <person name="Xu W."/>
            <person name="Pan J."/>
            <person name="Luo Z.H."/>
            <person name="Li M."/>
        </authorList>
    </citation>
    <scope>NUCLEOTIDE SEQUENCE [LARGE SCALE GENOMIC DNA]</scope>
    <source>
        <strain evidence="1">SpSt-853</strain>
    </source>
</reference>